<evidence type="ECO:0000313" key="3">
    <source>
        <dbReference type="Proteomes" id="UP001172159"/>
    </source>
</evidence>
<sequence length="212" mass="24686">MAELPAILGAAATVTNACAAIFRRGDRLRQASVEVEDATEEVCDLKRRVNELIDLCIEHRALLTQTAPTDHKTIDAAISRAWKGLQEVQPVIERNITREGRVGKYSISRITRPIWWYLIDRNEYQRQRNTILRNNDEVYHRITQLQQLVHFNSLTETVMLSVKEKKEEEEEKEEEERRRLLEEWDARQERLDSEGLQFLSPVPVVDEVVPSP</sequence>
<keyword evidence="3" id="KW-1185">Reference proteome</keyword>
<dbReference type="EMBL" id="JAUKTV010000013">
    <property type="protein sequence ID" value="KAK0718945.1"/>
    <property type="molecule type" value="Genomic_DNA"/>
</dbReference>
<dbReference type="Proteomes" id="UP001172159">
    <property type="component" value="Unassembled WGS sequence"/>
</dbReference>
<organism evidence="2 3">
    <name type="scientific">Apiosordaria backusii</name>
    <dbReference type="NCBI Taxonomy" id="314023"/>
    <lineage>
        <taxon>Eukaryota</taxon>
        <taxon>Fungi</taxon>
        <taxon>Dikarya</taxon>
        <taxon>Ascomycota</taxon>
        <taxon>Pezizomycotina</taxon>
        <taxon>Sordariomycetes</taxon>
        <taxon>Sordariomycetidae</taxon>
        <taxon>Sordariales</taxon>
        <taxon>Lasiosphaeriaceae</taxon>
        <taxon>Apiosordaria</taxon>
    </lineage>
</organism>
<evidence type="ECO:0000256" key="1">
    <source>
        <dbReference type="SAM" id="Coils"/>
    </source>
</evidence>
<proteinExistence type="predicted"/>
<feature type="coiled-coil region" evidence="1">
    <location>
        <begin position="158"/>
        <end position="185"/>
    </location>
</feature>
<name>A0AA40AN74_9PEZI</name>
<protein>
    <recommendedName>
        <fullName evidence="4">Fungal N-terminal domain-containing protein</fullName>
    </recommendedName>
</protein>
<comment type="caution">
    <text evidence="2">The sequence shown here is derived from an EMBL/GenBank/DDBJ whole genome shotgun (WGS) entry which is preliminary data.</text>
</comment>
<accession>A0AA40AN74</accession>
<evidence type="ECO:0000313" key="2">
    <source>
        <dbReference type="EMBL" id="KAK0718945.1"/>
    </source>
</evidence>
<dbReference type="AlphaFoldDB" id="A0AA40AN74"/>
<gene>
    <name evidence="2" type="ORF">B0T21DRAFT_414965</name>
</gene>
<evidence type="ECO:0008006" key="4">
    <source>
        <dbReference type="Google" id="ProtNLM"/>
    </source>
</evidence>
<reference evidence="2" key="1">
    <citation type="submission" date="2023-06" db="EMBL/GenBank/DDBJ databases">
        <title>Genome-scale phylogeny and comparative genomics of the fungal order Sordariales.</title>
        <authorList>
            <consortium name="Lawrence Berkeley National Laboratory"/>
            <person name="Hensen N."/>
            <person name="Bonometti L."/>
            <person name="Westerberg I."/>
            <person name="Brannstrom I.O."/>
            <person name="Guillou S."/>
            <person name="Cros-Aarteil S."/>
            <person name="Calhoun S."/>
            <person name="Haridas S."/>
            <person name="Kuo A."/>
            <person name="Mondo S."/>
            <person name="Pangilinan J."/>
            <person name="Riley R."/>
            <person name="Labutti K."/>
            <person name="Andreopoulos B."/>
            <person name="Lipzen A."/>
            <person name="Chen C."/>
            <person name="Yanf M."/>
            <person name="Daum C."/>
            <person name="Ng V."/>
            <person name="Clum A."/>
            <person name="Steindorff A."/>
            <person name="Ohm R."/>
            <person name="Martin F."/>
            <person name="Silar P."/>
            <person name="Natvig D."/>
            <person name="Lalanne C."/>
            <person name="Gautier V."/>
            <person name="Ament-Velasquez S.L."/>
            <person name="Kruys A."/>
            <person name="Hutchinson M.I."/>
            <person name="Powell A.J."/>
            <person name="Barry K."/>
            <person name="Miller A.N."/>
            <person name="Grigoriev I.V."/>
            <person name="Debuchy R."/>
            <person name="Gladieux P."/>
            <person name="Thoren M.H."/>
            <person name="Johannesson H."/>
        </authorList>
    </citation>
    <scope>NUCLEOTIDE SEQUENCE</scope>
    <source>
        <strain evidence="2">CBS 540.89</strain>
    </source>
</reference>
<keyword evidence="1" id="KW-0175">Coiled coil</keyword>